<evidence type="ECO:0000256" key="6">
    <source>
        <dbReference type="ARBA" id="ARBA00024207"/>
    </source>
</evidence>
<keyword evidence="8" id="KW-1185">Reference proteome</keyword>
<dbReference type="Gene3D" id="1.20.120.580">
    <property type="entry name" value="bsu32300-like"/>
    <property type="match status" value="1"/>
</dbReference>
<evidence type="ECO:0000256" key="4">
    <source>
        <dbReference type="ARBA" id="ARBA00022741"/>
    </source>
</evidence>
<dbReference type="PANTHER" id="PTHR34139:SF1">
    <property type="entry name" value="RNASE MJ1380-RELATED"/>
    <property type="match status" value="1"/>
</dbReference>
<protein>
    <submittedName>
        <fullName evidence="7">DUF86 domain-containing protein</fullName>
    </submittedName>
</protein>
<keyword evidence="2" id="KW-1277">Toxin-antitoxin system</keyword>
<dbReference type="Proteomes" id="UP001165444">
    <property type="component" value="Unassembled WGS sequence"/>
</dbReference>
<dbReference type="InterPro" id="IPR008201">
    <property type="entry name" value="HepT-like"/>
</dbReference>
<sequence>MYDSELVRSSLIKIQTALDRILQRSETILSPDDFLITPSGIERMESICMLLIVIGESVKRIDKVTNKELLSFYPEIDWKGVMGMRDIIAHHYFDIDASIVFDVIKNNLPEVKVVIDKMLSTYK</sequence>
<evidence type="ECO:0000313" key="7">
    <source>
        <dbReference type="EMBL" id="MCJ2380985.1"/>
    </source>
</evidence>
<evidence type="ECO:0000256" key="3">
    <source>
        <dbReference type="ARBA" id="ARBA00022722"/>
    </source>
</evidence>
<accession>A0ABT0C1V6</accession>
<dbReference type="Pfam" id="PF01934">
    <property type="entry name" value="HepT-like"/>
    <property type="match status" value="1"/>
</dbReference>
<dbReference type="InterPro" id="IPR037038">
    <property type="entry name" value="HepT-like_sf"/>
</dbReference>
<keyword evidence="5" id="KW-0378">Hydrolase</keyword>
<evidence type="ECO:0000256" key="1">
    <source>
        <dbReference type="ARBA" id="ARBA00022553"/>
    </source>
</evidence>
<keyword evidence="4" id="KW-0547">Nucleotide-binding</keyword>
<dbReference type="EMBL" id="JAKZMM010000024">
    <property type="protein sequence ID" value="MCJ2380985.1"/>
    <property type="molecule type" value="Genomic_DNA"/>
</dbReference>
<proteinExistence type="inferred from homology"/>
<comment type="caution">
    <text evidence="7">The sequence shown here is derived from an EMBL/GenBank/DDBJ whole genome shotgun (WGS) entry which is preliminary data.</text>
</comment>
<name>A0ABT0C1V6_9BACT</name>
<reference evidence="7 8" key="1">
    <citation type="submission" date="2022-03" db="EMBL/GenBank/DDBJ databases">
        <title>Parabacteroides sp. nov. isolated from swine feces.</title>
        <authorList>
            <person name="Bak J.E."/>
        </authorList>
    </citation>
    <scope>NUCLEOTIDE SEQUENCE [LARGE SCALE GENOMIC DNA]</scope>
    <source>
        <strain evidence="7 8">AGMB00274</strain>
    </source>
</reference>
<comment type="similarity">
    <text evidence="6">Belongs to the HepT RNase toxin family.</text>
</comment>
<dbReference type="InterPro" id="IPR051813">
    <property type="entry name" value="HepT_RNase_toxin"/>
</dbReference>
<evidence type="ECO:0000256" key="2">
    <source>
        <dbReference type="ARBA" id="ARBA00022649"/>
    </source>
</evidence>
<gene>
    <name evidence="7" type="ORF">MUN53_10240</name>
</gene>
<organism evidence="7 8">
    <name type="scientific">Parabacteroides faecalis</name>
    <dbReference type="NCBI Taxonomy" id="2924040"/>
    <lineage>
        <taxon>Bacteria</taxon>
        <taxon>Pseudomonadati</taxon>
        <taxon>Bacteroidota</taxon>
        <taxon>Bacteroidia</taxon>
        <taxon>Bacteroidales</taxon>
        <taxon>Tannerellaceae</taxon>
        <taxon>Parabacteroides</taxon>
    </lineage>
</organism>
<keyword evidence="1" id="KW-0597">Phosphoprotein</keyword>
<evidence type="ECO:0000256" key="5">
    <source>
        <dbReference type="ARBA" id="ARBA00022801"/>
    </source>
</evidence>
<keyword evidence="3" id="KW-0540">Nuclease</keyword>
<evidence type="ECO:0000313" key="8">
    <source>
        <dbReference type="Proteomes" id="UP001165444"/>
    </source>
</evidence>
<dbReference type="PANTHER" id="PTHR34139">
    <property type="entry name" value="UPF0331 PROTEIN MJ0127"/>
    <property type="match status" value="1"/>
</dbReference>
<dbReference type="RefSeq" id="WP_243325334.1">
    <property type="nucleotide sequence ID" value="NZ_JAKZMM010000024.1"/>
</dbReference>